<organism evidence="2 3">
    <name type="scientific">Mycena metata</name>
    <dbReference type="NCBI Taxonomy" id="1033252"/>
    <lineage>
        <taxon>Eukaryota</taxon>
        <taxon>Fungi</taxon>
        <taxon>Dikarya</taxon>
        <taxon>Basidiomycota</taxon>
        <taxon>Agaricomycotina</taxon>
        <taxon>Agaricomycetes</taxon>
        <taxon>Agaricomycetidae</taxon>
        <taxon>Agaricales</taxon>
        <taxon>Marasmiineae</taxon>
        <taxon>Mycenaceae</taxon>
        <taxon>Mycena</taxon>
    </lineage>
</organism>
<reference evidence="2" key="1">
    <citation type="submission" date="2023-03" db="EMBL/GenBank/DDBJ databases">
        <title>Massive genome expansion in bonnet fungi (Mycena s.s.) driven by repeated elements and novel gene families across ecological guilds.</title>
        <authorList>
            <consortium name="Lawrence Berkeley National Laboratory"/>
            <person name="Harder C.B."/>
            <person name="Miyauchi S."/>
            <person name="Viragh M."/>
            <person name="Kuo A."/>
            <person name="Thoen E."/>
            <person name="Andreopoulos B."/>
            <person name="Lu D."/>
            <person name="Skrede I."/>
            <person name="Drula E."/>
            <person name="Henrissat B."/>
            <person name="Morin E."/>
            <person name="Kohler A."/>
            <person name="Barry K."/>
            <person name="LaButti K."/>
            <person name="Morin E."/>
            <person name="Salamov A."/>
            <person name="Lipzen A."/>
            <person name="Mereny Z."/>
            <person name="Hegedus B."/>
            <person name="Baldrian P."/>
            <person name="Stursova M."/>
            <person name="Weitz H."/>
            <person name="Taylor A."/>
            <person name="Grigoriev I.V."/>
            <person name="Nagy L.G."/>
            <person name="Martin F."/>
            <person name="Kauserud H."/>
        </authorList>
    </citation>
    <scope>NUCLEOTIDE SEQUENCE</scope>
    <source>
        <strain evidence="2">CBHHK182m</strain>
    </source>
</reference>
<dbReference type="AlphaFoldDB" id="A0AAD7HXY6"/>
<evidence type="ECO:0000256" key="1">
    <source>
        <dbReference type="SAM" id="MobiDB-lite"/>
    </source>
</evidence>
<proteinExistence type="predicted"/>
<evidence type="ECO:0000313" key="3">
    <source>
        <dbReference type="Proteomes" id="UP001215598"/>
    </source>
</evidence>
<accession>A0AAD7HXY6</accession>
<dbReference type="Proteomes" id="UP001215598">
    <property type="component" value="Unassembled WGS sequence"/>
</dbReference>
<name>A0AAD7HXY6_9AGAR</name>
<protein>
    <submittedName>
        <fullName evidence="2">Uncharacterized protein</fullName>
    </submittedName>
</protein>
<keyword evidence="3" id="KW-1185">Reference proteome</keyword>
<comment type="caution">
    <text evidence="2">The sequence shown here is derived from an EMBL/GenBank/DDBJ whole genome shotgun (WGS) entry which is preliminary data.</text>
</comment>
<feature type="compositionally biased region" description="Low complexity" evidence="1">
    <location>
        <begin position="238"/>
        <end position="253"/>
    </location>
</feature>
<feature type="region of interest" description="Disordered" evidence="1">
    <location>
        <begin position="170"/>
        <end position="356"/>
    </location>
</feature>
<feature type="compositionally biased region" description="Low complexity" evidence="1">
    <location>
        <begin position="323"/>
        <end position="336"/>
    </location>
</feature>
<feature type="compositionally biased region" description="Low complexity" evidence="1">
    <location>
        <begin position="263"/>
        <end position="298"/>
    </location>
</feature>
<dbReference type="EMBL" id="JARKIB010000164">
    <property type="protein sequence ID" value="KAJ7729601.1"/>
    <property type="molecule type" value="Genomic_DNA"/>
</dbReference>
<sequence>MFGNETTTDYNSYRERLGIEQSSPAYLHRAPLNSLRVIIQVSRKHSHKFAASRELHESNSLAEITLNNQRNVTINHAIFLGNAVISASEFDSWSSRLAANLWECFRETWNLNVHVHPLSSPTLALPHPSRRSTLVTVVVRPGVALVFHNLFFTHLALEHRLSSPRSLRSCQEQVKSAKPRQDSAHPTCIPSLPLYPTQKANQAKEQDQKSSAASFTTKEQERACLPDSPQLQEFMELSPTPSSQSSSDSSMDSDISDWDDSDTTSNGWSDILGSDWRGSGDSSQSSDDSTSFESVSDSGDADDEMPALLPLGYPDSDDEDNSESSSTESSTKSLLSAAGQDGGAIRLGYSSHRCRS</sequence>
<gene>
    <name evidence="2" type="ORF">B0H16DRAFT_1734163</name>
</gene>
<evidence type="ECO:0000313" key="2">
    <source>
        <dbReference type="EMBL" id="KAJ7729601.1"/>
    </source>
</evidence>